<keyword evidence="15" id="KW-1185">Reference proteome</keyword>
<keyword evidence="6" id="KW-0547">Nucleotide-binding</keyword>
<dbReference type="Gene3D" id="3.30.460.10">
    <property type="entry name" value="Beta Polymerase, domain 2"/>
    <property type="match status" value="1"/>
</dbReference>
<dbReference type="GO" id="GO:0003723">
    <property type="term" value="F:RNA binding"/>
    <property type="evidence" value="ECO:0007669"/>
    <property type="project" value="UniProtKB-KW"/>
</dbReference>
<feature type="domain" description="tRNA nucleotidyltransferase/poly(A) polymerase RNA and SrmB- binding" evidence="13">
    <location>
        <begin position="148"/>
        <end position="208"/>
    </location>
</feature>
<evidence type="ECO:0000256" key="2">
    <source>
        <dbReference type="ARBA" id="ARBA00022679"/>
    </source>
</evidence>
<name>A0P5L6_9PROT</name>
<evidence type="ECO:0000256" key="3">
    <source>
        <dbReference type="ARBA" id="ARBA00022694"/>
    </source>
</evidence>
<evidence type="ECO:0000256" key="6">
    <source>
        <dbReference type="ARBA" id="ARBA00022741"/>
    </source>
</evidence>
<dbReference type="InterPro" id="IPR050124">
    <property type="entry name" value="tRNA_CCA-adding_enzyme"/>
</dbReference>
<evidence type="ECO:0000256" key="5">
    <source>
        <dbReference type="ARBA" id="ARBA00022723"/>
    </source>
</evidence>
<dbReference type="OrthoDB" id="9805698at2"/>
<keyword evidence="10 11" id="KW-0694">RNA-binding</keyword>
<evidence type="ECO:0000256" key="8">
    <source>
        <dbReference type="ARBA" id="ARBA00022840"/>
    </source>
</evidence>
<evidence type="ECO:0000313" key="15">
    <source>
        <dbReference type="Proteomes" id="UP000054262"/>
    </source>
</evidence>
<evidence type="ECO:0000313" key="14">
    <source>
        <dbReference type="EMBL" id="EAV46826.1"/>
    </source>
</evidence>
<dbReference type="Gene3D" id="1.10.3090.10">
    <property type="entry name" value="cca-adding enzyme, domain 2"/>
    <property type="match status" value="1"/>
</dbReference>
<comment type="similarity">
    <text evidence="11">Belongs to the tRNA nucleotidyltransferase/poly(A) polymerase family.</text>
</comment>
<dbReference type="InterPro" id="IPR012006">
    <property type="entry name" value="CCA_bact"/>
</dbReference>
<dbReference type="Proteomes" id="UP000054262">
    <property type="component" value="Unassembled WGS sequence"/>
</dbReference>
<gene>
    <name evidence="14" type="ORF">MB2181_02095</name>
</gene>
<feature type="domain" description="Poly A polymerase head" evidence="12">
    <location>
        <begin position="3"/>
        <end position="122"/>
    </location>
</feature>
<proteinExistence type="inferred from homology"/>
<protein>
    <submittedName>
        <fullName evidence="14">tRNA nucleotidyl transferase, putative</fullName>
    </submittedName>
</protein>
<dbReference type="PIRSF" id="PIRSF000813">
    <property type="entry name" value="CCA_bact"/>
    <property type="match status" value="1"/>
</dbReference>
<sequence length="378" mass="43113">MKIYLVGGAVRDSLLNIPFKDKDYLVVGATPEIMVNLGFKPIGKDFPVFLHPKSNEEYALARTEKKIAAGHKGFNFYASPDVSIEEDLKRRDITINAIAQDSEGNYIDPYDGISDIGKKIIRHVSPSFQEDPLRVLRVARFKAKLPSFVIYDETMMLMKRMVADGEVECLSSERVTAELMKGLDQKDAFSMLEVLDECAALPIIFPDISFKKHNRAVKKLFDLANEAQVSNSKRLLLFLLAVNFEDNLINPTIEVNTRIIKLTAEINKIIVLLQKYSDKLINFFTLNVESQLDLLGVFDFFRRPHRVIECIDLISLVLQGRDLSNVLLLEGRSLILEYQADLLHNKITVDKDQSGENIKRALYRERLNTLSKLKNRYS</sequence>
<dbReference type="InterPro" id="IPR043519">
    <property type="entry name" value="NT_sf"/>
</dbReference>
<dbReference type="InterPro" id="IPR032828">
    <property type="entry name" value="PolyA_RNA-bd"/>
</dbReference>
<dbReference type="PANTHER" id="PTHR47545:SF1">
    <property type="entry name" value="MULTIFUNCTIONAL CCA PROTEIN"/>
    <property type="match status" value="1"/>
</dbReference>
<keyword evidence="8" id="KW-0067">ATP-binding</keyword>
<evidence type="ECO:0000256" key="11">
    <source>
        <dbReference type="RuleBase" id="RU003953"/>
    </source>
</evidence>
<evidence type="ECO:0000256" key="4">
    <source>
        <dbReference type="ARBA" id="ARBA00022695"/>
    </source>
</evidence>
<comment type="cofactor">
    <cofactor evidence="1">
        <name>Mg(2+)</name>
        <dbReference type="ChEBI" id="CHEBI:18420"/>
    </cofactor>
</comment>
<dbReference type="GO" id="GO:0001680">
    <property type="term" value="P:tRNA 3'-terminal CCA addition"/>
    <property type="evidence" value="ECO:0007669"/>
    <property type="project" value="InterPro"/>
</dbReference>
<dbReference type="Pfam" id="PF01743">
    <property type="entry name" value="PolyA_pol"/>
    <property type="match status" value="1"/>
</dbReference>
<evidence type="ECO:0000256" key="10">
    <source>
        <dbReference type="ARBA" id="ARBA00022884"/>
    </source>
</evidence>
<evidence type="ECO:0000259" key="13">
    <source>
        <dbReference type="Pfam" id="PF12627"/>
    </source>
</evidence>
<dbReference type="AlphaFoldDB" id="A0P5L6"/>
<organism evidence="14 15">
    <name type="scientific">Methylophilales bacterium HTCC2181</name>
    <dbReference type="NCBI Taxonomy" id="383631"/>
    <lineage>
        <taxon>Bacteria</taxon>
        <taxon>Pseudomonadati</taxon>
        <taxon>Pseudomonadota</taxon>
        <taxon>Betaproteobacteria</taxon>
        <taxon>Nitrosomonadales</taxon>
        <taxon>OM43 clade</taxon>
    </lineage>
</organism>
<keyword evidence="3" id="KW-0819">tRNA processing</keyword>
<dbReference type="CDD" id="cd05398">
    <property type="entry name" value="NT_ClassII-CCAase"/>
    <property type="match status" value="1"/>
</dbReference>
<accession>A0P5L6</accession>
<keyword evidence="5" id="KW-0479">Metal-binding</keyword>
<dbReference type="GO" id="GO:0004810">
    <property type="term" value="F:CCA tRNA nucleotidyltransferase activity"/>
    <property type="evidence" value="ECO:0007669"/>
    <property type="project" value="InterPro"/>
</dbReference>
<keyword evidence="9" id="KW-0460">Magnesium</keyword>
<dbReference type="InterPro" id="IPR002646">
    <property type="entry name" value="PolA_pol_head_dom"/>
</dbReference>
<evidence type="ECO:0000256" key="9">
    <source>
        <dbReference type="ARBA" id="ARBA00022842"/>
    </source>
</evidence>
<dbReference type="GO" id="GO:0005524">
    <property type="term" value="F:ATP binding"/>
    <property type="evidence" value="ECO:0007669"/>
    <property type="project" value="UniProtKB-KW"/>
</dbReference>
<dbReference type="GO" id="GO:0046872">
    <property type="term" value="F:metal ion binding"/>
    <property type="evidence" value="ECO:0007669"/>
    <property type="project" value="UniProtKB-KW"/>
</dbReference>
<dbReference type="SUPFAM" id="SSF81301">
    <property type="entry name" value="Nucleotidyltransferase"/>
    <property type="match status" value="1"/>
</dbReference>
<dbReference type="PANTHER" id="PTHR47545">
    <property type="entry name" value="MULTIFUNCTIONAL CCA PROTEIN"/>
    <property type="match status" value="1"/>
</dbReference>
<reference evidence="14 15" key="1">
    <citation type="submission" date="2006-11" db="EMBL/GenBank/DDBJ databases">
        <authorList>
            <person name="Giovannoni S."/>
            <person name="Vergin K."/>
            <person name="Ferriera S."/>
            <person name="Johnson J."/>
            <person name="Kravitz S."/>
            <person name="Beeson K."/>
            <person name="Sutton G."/>
            <person name="Rogers Y.-H."/>
            <person name="Friedman R."/>
            <person name="Frazier M."/>
            <person name="Venter J.C."/>
        </authorList>
    </citation>
    <scope>NUCLEOTIDE SEQUENCE [LARGE SCALE GENOMIC DNA]</scope>
    <source>
        <strain evidence="14 15">HTCC2181</strain>
    </source>
</reference>
<evidence type="ECO:0000256" key="7">
    <source>
        <dbReference type="ARBA" id="ARBA00022800"/>
    </source>
</evidence>
<dbReference type="GO" id="GO:0042245">
    <property type="term" value="P:RNA repair"/>
    <property type="evidence" value="ECO:0007669"/>
    <property type="project" value="UniProtKB-KW"/>
</dbReference>
<dbReference type="Pfam" id="PF12627">
    <property type="entry name" value="PolyA_pol_RNAbd"/>
    <property type="match status" value="1"/>
</dbReference>
<keyword evidence="2 11" id="KW-0808">Transferase</keyword>
<keyword evidence="4" id="KW-0548">Nucleotidyltransferase</keyword>
<evidence type="ECO:0000259" key="12">
    <source>
        <dbReference type="Pfam" id="PF01743"/>
    </source>
</evidence>
<evidence type="ECO:0000256" key="1">
    <source>
        <dbReference type="ARBA" id="ARBA00001946"/>
    </source>
</evidence>
<comment type="caution">
    <text evidence="14">The sequence shown here is derived from an EMBL/GenBank/DDBJ whole genome shotgun (WGS) entry which is preliminary data.</text>
</comment>
<keyword evidence="7" id="KW-0692">RNA repair</keyword>
<dbReference type="EMBL" id="AAUX01000001">
    <property type="protein sequence ID" value="EAV46826.1"/>
    <property type="molecule type" value="Genomic_DNA"/>
</dbReference>
<dbReference type="SUPFAM" id="SSF81891">
    <property type="entry name" value="Poly A polymerase C-terminal region-like"/>
    <property type="match status" value="1"/>
</dbReference>